<name>A0A6S6U0M8_9BACT</name>
<protein>
    <submittedName>
        <fullName evidence="1">Uncharacterized protein</fullName>
    </submittedName>
</protein>
<evidence type="ECO:0000313" key="1">
    <source>
        <dbReference type="EMBL" id="CAA6820269.1"/>
    </source>
</evidence>
<dbReference type="EMBL" id="CACVAU010000058">
    <property type="protein sequence ID" value="CAA6820269.1"/>
    <property type="molecule type" value="Genomic_DNA"/>
</dbReference>
<dbReference type="AlphaFoldDB" id="A0A6S6U0M8"/>
<reference evidence="1" key="1">
    <citation type="submission" date="2020-01" db="EMBL/GenBank/DDBJ databases">
        <authorList>
            <person name="Meier V. D."/>
            <person name="Meier V D."/>
        </authorList>
    </citation>
    <scope>NUCLEOTIDE SEQUENCE</scope>
    <source>
        <strain evidence="1">HLG_WM_MAG_05</strain>
    </source>
</reference>
<accession>A0A6S6U0M8</accession>
<proteinExistence type="predicted"/>
<organism evidence="1">
    <name type="scientific">uncultured Sulfurovum sp</name>
    <dbReference type="NCBI Taxonomy" id="269237"/>
    <lineage>
        <taxon>Bacteria</taxon>
        <taxon>Pseudomonadati</taxon>
        <taxon>Campylobacterota</taxon>
        <taxon>Epsilonproteobacteria</taxon>
        <taxon>Campylobacterales</taxon>
        <taxon>Sulfurovaceae</taxon>
        <taxon>Sulfurovum</taxon>
        <taxon>environmental samples</taxon>
    </lineage>
</organism>
<gene>
    <name evidence="1" type="ORF">HELGO_WM5074</name>
</gene>
<sequence length="365" mass="43669">MRRKAYTVSNEKRKIMSNIISQNIFDYATSELSQDAFISLLVAWFDSEKEELRDISKSFISSLYNEYYKKKLIFNKNASIKIYQQYHKIDIYFELISNGQKIPFIIEDKTWTEPHSNQLLKYVDKVSTATIAKEKIIKIFFKTGHITEKDEAETLEAGYVIIDTGWIYKFLAQYEIENSIFNDYKEYLKKNFYEKLYINNQKKQLKNWTTNATHNGYVQYAIIKAIKDELKDNILFCHTNLIKFTRNGRQWDTWWSFYNNGFSLFVKIKKIGKLHRIRLVKYSQTKIPSESKQKNLERFSLFINDFLDSTENKNIQKTKKPRGQAREIEIAFLELNNELLLKDVVKEFSNFMQFFLEKLTENEYL</sequence>